<feature type="transmembrane region" description="Helical" evidence="1">
    <location>
        <begin position="54"/>
        <end position="71"/>
    </location>
</feature>
<dbReference type="OrthoDB" id="192334at2"/>
<evidence type="ECO:0000256" key="1">
    <source>
        <dbReference type="SAM" id="Phobius"/>
    </source>
</evidence>
<sequence>MMRIHWLSIAALLWAGMILGISFLESWVKFKTPTLGKLVGLEVGRTVFRSFQQVQLVFLILIIALYVFHVHTVLDNVLLGVLISVAILQVFWVFPILCQRIDDLATGKKLPHSYAHVMYGIGEVIKFIVLLVFGMTGY</sequence>
<dbReference type="Proteomes" id="UP000254554">
    <property type="component" value="Unassembled WGS sequence"/>
</dbReference>
<reference evidence="2 3" key="1">
    <citation type="submission" date="2018-06" db="EMBL/GenBank/DDBJ databases">
        <authorList>
            <consortium name="Pathogen Informatics"/>
            <person name="Doyle S."/>
        </authorList>
    </citation>
    <scope>NUCLEOTIDE SEQUENCE [LARGE SCALE GENOMIC DNA]</scope>
    <source>
        <strain evidence="2 3">NCTC11370</strain>
    </source>
</reference>
<feature type="transmembrane region" description="Helical" evidence="1">
    <location>
        <begin position="6"/>
        <end position="28"/>
    </location>
</feature>
<feature type="transmembrane region" description="Helical" evidence="1">
    <location>
        <begin position="117"/>
        <end position="136"/>
    </location>
</feature>
<evidence type="ECO:0000313" key="2">
    <source>
        <dbReference type="EMBL" id="STO91539.1"/>
    </source>
</evidence>
<protein>
    <recommendedName>
        <fullName evidence="4">DUF4149 domain-containing protein</fullName>
    </recommendedName>
</protein>
<gene>
    <name evidence="2" type="ORF">NCTC11370_03517</name>
</gene>
<accession>A0A377ITL8</accession>
<organism evidence="2 3">
    <name type="scientific">Fluoribacter dumoffii</name>
    <dbReference type="NCBI Taxonomy" id="463"/>
    <lineage>
        <taxon>Bacteria</taxon>
        <taxon>Pseudomonadati</taxon>
        <taxon>Pseudomonadota</taxon>
        <taxon>Gammaproteobacteria</taxon>
        <taxon>Legionellales</taxon>
        <taxon>Legionellaceae</taxon>
        <taxon>Fluoribacter</taxon>
    </lineage>
</organism>
<evidence type="ECO:0008006" key="4">
    <source>
        <dbReference type="Google" id="ProtNLM"/>
    </source>
</evidence>
<dbReference type="AlphaFoldDB" id="A0A377ITL8"/>
<dbReference type="RefSeq" id="WP_147285897.1">
    <property type="nucleotide sequence ID" value="NZ_UGGT01000002.1"/>
</dbReference>
<dbReference type="EMBL" id="UGGT01000002">
    <property type="protein sequence ID" value="STO91539.1"/>
    <property type="molecule type" value="Genomic_DNA"/>
</dbReference>
<feature type="transmembrane region" description="Helical" evidence="1">
    <location>
        <begin position="77"/>
        <end position="97"/>
    </location>
</feature>
<keyword evidence="1" id="KW-1133">Transmembrane helix</keyword>
<keyword evidence="1" id="KW-0812">Transmembrane</keyword>
<name>A0A377ITL8_9GAMM</name>
<evidence type="ECO:0000313" key="3">
    <source>
        <dbReference type="Proteomes" id="UP000254554"/>
    </source>
</evidence>
<keyword evidence="1" id="KW-0472">Membrane</keyword>
<keyword evidence="3" id="KW-1185">Reference proteome</keyword>
<proteinExistence type="predicted"/>